<organism evidence="3 4">
    <name type="scientific">Sphingorhabdus contaminans</name>
    <dbReference type="NCBI Taxonomy" id="1343899"/>
    <lineage>
        <taxon>Bacteria</taxon>
        <taxon>Pseudomonadati</taxon>
        <taxon>Pseudomonadota</taxon>
        <taxon>Alphaproteobacteria</taxon>
        <taxon>Sphingomonadales</taxon>
        <taxon>Sphingomonadaceae</taxon>
        <taxon>Sphingorhabdus</taxon>
    </lineage>
</organism>
<dbReference type="InterPro" id="IPR037523">
    <property type="entry name" value="VOC_core"/>
</dbReference>
<dbReference type="InterPro" id="IPR029068">
    <property type="entry name" value="Glyas_Bleomycin-R_OHBP_Dase"/>
</dbReference>
<feature type="domain" description="VOC" evidence="2">
    <location>
        <begin position="179"/>
        <end position="335"/>
    </location>
</feature>
<sequence length="336" mass="37125">MVALRFALFAAMATPVAAQEVAPWSEAVISVTHIDKASELFKVAGGWRMTHKGRVSRAELDYWKLPDKASATFERWCAPKVETGCIRFVSFKGVEQRPIRLATRAWDSGGIYSIMVRSDNVPALFDTAIKLGWWAESEPVRFTFGKSDLRNVVLTGPHGINLAVYERISPPFDAFRVGRISQAFNSMRMVKNRAVARDFYTKQLGFQILFDSATEPTEPARSNFGIPLNYTPEIRRAAAALQPVQGETGRVEVMQIDGFSGGDVSQYASPPNLGIISVRYPVKGLSSYRSRLESNGVATVYSADAVPVKAIAPGDRVNIFAVRDPDGNLTEFYEAF</sequence>
<accession>A0A553WAE6</accession>
<feature type="chain" id="PRO_5022003122" evidence="1">
    <location>
        <begin position="19"/>
        <end position="336"/>
    </location>
</feature>
<comment type="caution">
    <text evidence="3">The sequence shown here is derived from an EMBL/GenBank/DDBJ whole genome shotgun (WGS) entry which is preliminary data.</text>
</comment>
<reference evidence="3 4" key="1">
    <citation type="submission" date="2019-07" db="EMBL/GenBank/DDBJ databases">
        <authorList>
            <person name="Park M."/>
        </authorList>
    </citation>
    <scope>NUCLEOTIDE SEQUENCE [LARGE SCALE GENOMIC DNA]</scope>
    <source>
        <strain evidence="3 4">KCTC32445</strain>
    </source>
</reference>
<protein>
    <submittedName>
        <fullName evidence="3">VOC family protein</fullName>
    </submittedName>
</protein>
<dbReference type="PROSITE" id="PS51819">
    <property type="entry name" value="VOC"/>
    <property type="match status" value="1"/>
</dbReference>
<dbReference type="AlphaFoldDB" id="A0A553WAE6"/>
<dbReference type="SUPFAM" id="SSF54593">
    <property type="entry name" value="Glyoxalase/Bleomycin resistance protein/Dihydroxybiphenyl dioxygenase"/>
    <property type="match status" value="2"/>
</dbReference>
<evidence type="ECO:0000259" key="2">
    <source>
        <dbReference type="PROSITE" id="PS51819"/>
    </source>
</evidence>
<dbReference type="Gene3D" id="3.10.180.10">
    <property type="entry name" value="2,3-Dihydroxybiphenyl 1,2-Dioxygenase, domain 1"/>
    <property type="match status" value="1"/>
</dbReference>
<dbReference type="Proteomes" id="UP000320160">
    <property type="component" value="Unassembled WGS sequence"/>
</dbReference>
<keyword evidence="1" id="KW-0732">Signal</keyword>
<feature type="signal peptide" evidence="1">
    <location>
        <begin position="1"/>
        <end position="18"/>
    </location>
</feature>
<name>A0A553WAE6_9SPHN</name>
<proteinExistence type="predicted"/>
<keyword evidence="4" id="KW-1185">Reference proteome</keyword>
<evidence type="ECO:0000313" key="4">
    <source>
        <dbReference type="Proteomes" id="UP000320160"/>
    </source>
</evidence>
<dbReference type="RefSeq" id="WP_143776878.1">
    <property type="nucleotide sequence ID" value="NZ_VKKU01000002.1"/>
</dbReference>
<gene>
    <name evidence="3" type="ORF">FOM92_10795</name>
</gene>
<dbReference type="EMBL" id="VKKU01000002">
    <property type="protein sequence ID" value="TSB01660.1"/>
    <property type="molecule type" value="Genomic_DNA"/>
</dbReference>
<evidence type="ECO:0000313" key="3">
    <source>
        <dbReference type="EMBL" id="TSB01660.1"/>
    </source>
</evidence>
<evidence type="ECO:0000256" key="1">
    <source>
        <dbReference type="SAM" id="SignalP"/>
    </source>
</evidence>
<dbReference type="OrthoDB" id="7495471at2"/>